<sequence length="326" mass="36813">MNGPNVMYRMKPIVNISGQIELPKCMYRMKNIQQAYLKSHVEQTPNKKQFSSISEQVNKFLKCPLPEMTALENRQEAILAQLAELKNQMAVIRAQLEQSVTPKIQLGKKVMVTRDNELLQNGVIHDIVINASPKYPPYSLAALRRLWGDGLKLGIKCYFHSSMLELPDYLKDFVSLVSNDIKDDKLPLLNVTLVWKDVGPNTELVVSPIKHATVKGEVNILRYLSRLGPPKYNYELNSEPAMSARVDSILDTCYNMARSTTVKDKQSLIKVLNSHLGKNEFLTGGSSISIADVAAWSVLKQIDAQNLTNNMNSWLQRCSQLLRLDL</sequence>
<evidence type="ECO:0000259" key="8">
    <source>
        <dbReference type="Pfam" id="PF18569"/>
    </source>
</evidence>
<dbReference type="EMBL" id="JASPKZ010001214">
    <property type="protein sequence ID" value="KAJ9598491.1"/>
    <property type="molecule type" value="Genomic_DNA"/>
</dbReference>
<feature type="domain" description="AIMP2 lysyl-tRNA synthetase binding" evidence="7">
    <location>
        <begin position="7"/>
        <end position="34"/>
    </location>
</feature>
<dbReference type="InterPro" id="IPR036282">
    <property type="entry name" value="Glutathione-S-Trfase_C_sf"/>
</dbReference>
<dbReference type="SUPFAM" id="SSF47616">
    <property type="entry name" value="GST C-terminal domain-like"/>
    <property type="match status" value="1"/>
</dbReference>
<dbReference type="InterPro" id="IPR031889">
    <property type="entry name" value="AIMP2_LysRS-bd"/>
</dbReference>
<comment type="subcellular location">
    <subcellularLocation>
        <location evidence="2">Cytoplasm</location>
        <location evidence="2">Cytosol</location>
    </subcellularLocation>
    <subcellularLocation>
        <location evidence="1">Nucleus</location>
    </subcellularLocation>
</comment>
<evidence type="ECO:0008006" key="11">
    <source>
        <dbReference type="Google" id="ProtNLM"/>
    </source>
</evidence>
<evidence type="ECO:0000259" key="7">
    <source>
        <dbReference type="Pfam" id="PF16780"/>
    </source>
</evidence>
<dbReference type="Pfam" id="PF18569">
    <property type="entry name" value="Thioredoxin_16"/>
    <property type="match status" value="1"/>
</dbReference>
<gene>
    <name evidence="9" type="ORF">L9F63_010811</name>
</gene>
<dbReference type="GO" id="GO:0006412">
    <property type="term" value="P:translation"/>
    <property type="evidence" value="ECO:0007669"/>
    <property type="project" value="UniProtKB-KW"/>
</dbReference>
<feature type="domain" description="AIMP2 thioredoxin-like" evidence="8">
    <location>
        <begin position="123"/>
        <end position="214"/>
    </location>
</feature>
<dbReference type="Pfam" id="PF16780">
    <property type="entry name" value="AIMP2_LysRS_bd"/>
    <property type="match status" value="1"/>
</dbReference>
<proteinExistence type="predicted"/>
<dbReference type="InterPro" id="IPR042360">
    <property type="entry name" value="AIMP2"/>
</dbReference>
<keyword evidence="3" id="KW-0963">Cytoplasm</keyword>
<dbReference type="GO" id="GO:0005829">
    <property type="term" value="C:cytosol"/>
    <property type="evidence" value="ECO:0007669"/>
    <property type="project" value="UniProtKB-SubCell"/>
</dbReference>
<dbReference type="GO" id="GO:0017101">
    <property type="term" value="C:aminoacyl-tRNA synthetase multienzyme complex"/>
    <property type="evidence" value="ECO:0007669"/>
    <property type="project" value="InterPro"/>
</dbReference>
<dbReference type="PANTHER" id="PTHR13438">
    <property type="entry name" value="AMINOACYL TRNA SYNTHASE COMPLEX-INTERACTING MULTIFUNCTIONAL PROTEIN"/>
    <property type="match status" value="1"/>
</dbReference>
<dbReference type="Proteomes" id="UP001233999">
    <property type="component" value="Unassembled WGS sequence"/>
</dbReference>
<organism evidence="9 10">
    <name type="scientific">Diploptera punctata</name>
    <name type="common">Pacific beetle cockroach</name>
    <dbReference type="NCBI Taxonomy" id="6984"/>
    <lineage>
        <taxon>Eukaryota</taxon>
        <taxon>Metazoa</taxon>
        <taxon>Ecdysozoa</taxon>
        <taxon>Arthropoda</taxon>
        <taxon>Hexapoda</taxon>
        <taxon>Insecta</taxon>
        <taxon>Pterygota</taxon>
        <taxon>Neoptera</taxon>
        <taxon>Polyneoptera</taxon>
        <taxon>Dictyoptera</taxon>
        <taxon>Blattodea</taxon>
        <taxon>Blaberoidea</taxon>
        <taxon>Blaberidae</taxon>
        <taxon>Diplopterinae</taxon>
        <taxon>Diploptera</taxon>
    </lineage>
</organism>
<keyword evidence="10" id="KW-1185">Reference proteome</keyword>
<evidence type="ECO:0000313" key="10">
    <source>
        <dbReference type="Proteomes" id="UP001233999"/>
    </source>
</evidence>
<dbReference type="Gene3D" id="1.20.1050.130">
    <property type="match status" value="1"/>
</dbReference>
<keyword evidence="6" id="KW-0175">Coiled coil</keyword>
<evidence type="ECO:0000256" key="3">
    <source>
        <dbReference type="ARBA" id="ARBA00022490"/>
    </source>
</evidence>
<evidence type="ECO:0000256" key="6">
    <source>
        <dbReference type="SAM" id="Coils"/>
    </source>
</evidence>
<keyword evidence="4" id="KW-0648">Protein biosynthesis</keyword>
<dbReference type="PANTHER" id="PTHR13438:SF2">
    <property type="entry name" value="AMINOACYL TRNA SYNTHASE COMPLEX-INTERACTING MULTIFUNCTIONAL PROTEIN 2"/>
    <property type="match status" value="1"/>
</dbReference>
<evidence type="ECO:0000313" key="9">
    <source>
        <dbReference type="EMBL" id="KAJ9598491.1"/>
    </source>
</evidence>
<accession>A0AAD8AG89</accession>
<evidence type="ECO:0000256" key="2">
    <source>
        <dbReference type="ARBA" id="ARBA00004514"/>
    </source>
</evidence>
<protein>
    <recommendedName>
        <fullName evidence="11">Aminoacyl tRNA synthase complex-interacting multifunctional protein 2</fullName>
    </recommendedName>
</protein>
<evidence type="ECO:0000256" key="5">
    <source>
        <dbReference type="ARBA" id="ARBA00023242"/>
    </source>
</evidence>
<dbReference type="GO" id="GO:0005634">
    <property type="term" value="C:nucleus"/>
    <property type="evidence" value="ECO:0007669"/>
    <property type="project" value="UniProtKB-SubCell"/>
</dbReference>
<dbReference type="InterPro" id="IPR041503">
    <property type="entry name" value="AIMP2_thioredoxin"/>
</dbReference>
<dbReference type="AlphaFoldDB" id="A0AAD8AG89"/>
<evidence type="ECO:0000256" key="4">
    <source>
        <dbReference type="ARBA" id="ARBA00022917"/>
    </source>
</evidence>
<reference evidence="9" key="1">
    <citation type="journal article" date="2023" name="IScience">
        <title>Live-bearing cockroach genome reveals convergent evolutionary mechanisms linked to viviparity in insects and beyond.</title>
        <authorList>
            <person name="Fouks B."/>
            <person name="Harrison M.C."/>
            <person name="Mikhailova A.A."/>
            <person name="Marchal E."/>
            <person name="English S."/>
            <person name="Carruthers M."/>
            <person name="Jennings E.C."/>
            <person name="Chiamaka E.L."/>
            <person name="Frigard R.A."/>
            <person name="Pippel M."/>
            <person name="Attardo G.M."/>
            <person name="Benoit J.B."/>
            <person name="Bornberg-Bauer E."/>
            <person name="Tobe S.S."/>
        </authorList>
    </citation>
    <scope>NUCLEOTIDE SEQUENCE</scope>
    <source>
        <strain evidence="9">Stay&amp;Tobe</strain>
    </source>
</reference>
<evidence type="ECO:0000256" key="1">
    <source>
        <dbReference type="ARBA" id="ARBA00004123"/>
    </source>
</evidence>
<comment type="caution">
    <text evidence="9">The sequence shown here is derived from an EMBL/GenBank/DDBJ whole genome shotgun (WGS) entry which is preliminary data.</text>
</comment>
<keyword evidence="5" id="KW-0539">Nucleus</keyword>
<reference evidence="9" key="2">
    <citation type="submission" date="2023-05" db="EMBL/GenBank/DDBJ databases">
        <authorList>
            <person name="Fouks B."/>
        </authorList>
    </citation>
    <scope>NUCLEOTIDE SEQUENCE</scope>
    <source>
        <strain evidence="9">Stay&amp;Tobe</strain>
        <tissue evidence="9">Testes</tissue>
    </source>
</reference>
<name>A0AAD8AG89_DIPPU</name>
<feature type="coiled-coil region" evidence="6">
    <location>
        <begin position="68"/>
        <end position="95"/>
    </location>
</feature>